<name>A0A1B0AGI5_GLOPL</name>
<feature type="region of interest" description="Disordered" evidence="1">
    <location>
        <begin position="130"/>
        <end position="156"/>
    </location>
</feature>
<keyword evidence="3" id="KW-1185">Reference proteome</keyword>
<reference evidence="2" key="2">
    <citation type="submission" date="2020-05" db="UniProtKB">
        <authorList>
            <consortium name="EnsemblMetazoa"/>
        </authorList>
    </citation>
    <scope>IDENTIFICATION</scope>
    <source>
        <strain evidence="2">IAEA</strain>
    </source>
</reference>
<feature type="compositionally biased region" description="Low complexity" evidence="1">
    <location>
        <begin position="130"/>
        <end position="145"/>
    </location>
</feature>
<dbReference type="Proteomes" id="UP000092445">
    <property type="component" value="Unassembled WGS sequence"/>
</dbReference>
<evidence type="ECO:0000256" key="1">
    <source>
        <dbReference type="SAM" id="MobiDB-lite"/>
    </source>
</evidence>
<feature type="compositionally biased region" description="Polar residues" evidence="1">
    <location>
        <begin position="146"/>
        <end position="156"/>
    </location>
</feature>
<feature type="compositionally biased region" description="Basic residues" evidence="1">
    <location>
        <begin position="72"/>
        <end position="84"/>
    </location>
</feature>
<feature type="region of interest" description="Disordered" evidence="1">
    <location>
        <begin position="52"/>
        <end position="88"/>
    </location>
</feature>
<dbReference type="VEuPathDB" id="VectorBase:GPAI045009"/>
<evidence type="ECO:0000313" key="2">
    <source>
        <dbReference type="EnsemblMetazoa" id="GPAI045009-PA"/>
    </source>
</evidence>
<dbReference type="AlphaFoldDB" id="A0A1B0AGI5"/>
<protein>
    <submittedName>
        <fullName evidence="2">Uncharacterized protein</fullName>
    </submittedName>
</protein>
<evidence type="ECO:0000313" key="3">
    <source>
        <dbReference type="Proteomes" id="UP000092445"/>
    </source>
</evidence>
<organism evidence="2 3">
    <name type="scientific">Glossina pallidipes</name>
    <name type="common">Tsetse fly</name>
    <dbReference type="NCBI Taxonomy" id="7398"/>
    <lineage>
        <taxon>Eukaryota</taxon>
        <taxon>Metazoa</taxon>
        <taxon>Ecdysozoa</taxon>
        <taxon>Arthropoda</taxon>
        <taxon>Hexapoda</taxon>
        <taxon>Insecta</taxon>
        <taxon>Pterygota</taxon>
        <taxon>Neoptera</taxon>
        <taxon>Endopterygota</taxon>
        <taxon>Diptera</taxon>
        <taxon>Brachycera</taxon>
        <taxon>Muscomorpha</taxon>
        <taxon>Hippoboscoidea</taxon>
        <taxon>Glossinidae</taxon>
        <taxon>Glossina</taxon>
    </lineage>
</organism>
<sequence>MDGGDDGSVWPFAMAVSCWCCNGGGSGINFARSCSSCSGSSNCGRNGILQQQQQHHHYQPPQRERSCSRCQSFHRHHHRQRRRSSALYYGSTISNTSKAIVTITPPPPLPSSSPPTSLTTVTNTIIATKPSSSNLSISSPLTLNTQHNNNGSPTQTVSCTNFNEKLSPKTAAASTASKHCAFALTHITIQSPLHQLPTSVRHRSNSSIKNSTVQVSSAIADSQTLEVREIVNSDNIDEPDKIEISEVIDNDLHHDSSLSSFCSSKSSREVDCRRDSLV</sequence>
<reference evidence="3" key="1">
    <citation type="submission" date="2014-03" db="EMBL/GenBank/DDBJ databases">
        <authorList>
            <person name="Aksoy S."/>
            <person name="Warren W."/>
            <person name="Wilson R.K."/>
        </authorList>
    </citation>
    <scope>NUCLEOTIDE SEQUENCE [LARGE SCALE GENOMIC DNA]</scope>
    <source>
        <strain evidence="3">IAEA</strain>
    </source>
</reference>
<accession>A0A1B0AGI5</accession>
<dbReference type="EnsemblMetazoa" id="GPAI045009-RA">
    <property type="protein sequence ID" value="GPAI045009-PA"/>
    <property type="gene ID" value="GPAI045009"/>
</dbReference>
<proteinExistence type="predicted"/>